<dbReference type="InterPro" id="IPR029001">
    <property type="entry name" value="ITPase-like_fam"/>
</dbReference>
<dbReference type="EMBL" id="LFZW01000001">
    <property type="protein sequence ID" value="KMY51104.1"/>
    <property type="molecule type" value="Genomic_DNA"/>
</dbReference>
<comment type="function">
    <text evidence="6">Nucleoside triphosphate pyrophosphatase that hydrolyzes dTTP and UTP. May have a dual role in cell division arrest and in preventing the incorporation of modified nucleotides into cellular nucleic acids.</text>
</comment>
<dbReference type="GO" id="GO:0009117">
    <property type="term" value="P:nucleotide metabolic process"/>
    <property type="evidence" value="ECO:0007669"/>
    <property type="project" value="UniProtKB-KW"/>
</dbReference>
<dbReference type="InterPro" id="IPR003697">
    <property type="entry name" value="Maf-like"/>
</dbReference>
<evidence type="ECO:0000256" key="6">
    <source>
        <dbReference type="HAMAP-Rule" id="MF_00528"/>
    </source>
</evidence>
<dbReference type="Pfam" id="PF02545">
    <property type="entry name" value="Maf"/>
    <property type="match status" value="1"/>
</dbReference>
<feature type="site" description="Important for substrate specificity" evidence="6">
    <location>
        <position position="70"/>
    </location>
</feature>
<dbReference type="OrthoDB" id="9807767at2"/>
<evidence type="ECO:0000313" key="8">
    <source>
        <dbReference type="Proteomes" id="UP000037146"/>
    </source>
</evidence>
<evidence type="ECO:0000256" key="4">
    <source>
        <dbReference type="ARBA" id="ARBA00022801"/>
    </source>
</evidence>
<name>A0A0K9GWN3_9BACI</name>
<evidence type="ECO:0000256" key="3">
    <source>
        <dbReference type="ARBA" id="ARBA00022490"/>
    </source>
</evidence>
<keyword evidence="5 6" id="KW-0546">Nucleotide metabolism</keyword>
<accession>A0A0K9GWN3</accession>
<dbReference type="EC" id="3.6.1.9" evidence="6"/>
<organism evidence="7 8">
    <name type="scientific">Peribacillus loiseleuriae</name>
    <dbReference type="NCBI Taxonomy" id="1679170"/>
    <lineage>
        <taxon>Bacteria</taxon>
        <taxon>Bacillati</taxon>
        <taxon>Bacillota</taxon>
        <taxon>Bacilli</taxon>
        <taxon>Bacillales</taxon>
        <taxon>Bacillaceae</taxon>
        <taxon>Peribacillus</taxon>
    </lineage>
</organism>
<proteinExistence type="inferred from homology"/>
<comment type="caution">
    <text evidence="6">Lacks conserved residue(s) required for the propagation of feature annotation.</text>
</comment>
<dbReference type="NCBIfam" id="TIGR00172">
    <property type="entry name" value="maf"/>
    <property type="match status" value="1"/>
</dbReference>
<gene>
    <name evidence="7" type="ORF">AC625_17495</name>
</gene>
<feature type="site" description="Important for substrate specificity" evidence="6">
    <location>
        <position position="152"/>
    </location>
</feature>
<dbReference type="PATRIC" id="fig|1679170.3.peg.3977"/>
<dbReference type="GO" id="GO:0005737">
    <property type="term" value="C:cytoplasm"/>
    <property type="evidence" value="ECO:0007669"/>
    <property type="project" value="UniProtKB-SubCell"/>
</dbReference>
<comment type="caution">
    <text evidence="7">The sequence shown here is derived from an EMBL/GenBank/DDBJ whole genome shotgun (WGS) entry which is preliminary data.</text>
</comment>
<dbReference type="GO" id="GO:0036218">
    <property type="term" value="F:dTTP diphosphatase activity"/>
    <property type="evidence" value="ECO:0007669"/>
    <property type="project" value="RHEA"/>
</dbReference>
<dbReference type="GO" id="GO:0036221">
    <property type="term" value="F:UTP diphosphatase activity"/>
    <property type="evidence" value="ECO:0007669"/>
    <property type="project" value="RHEA"/>
</dbReference>
<dbReference type="FunFam" id="3.90.950.10:FF:000005">
    <property type="entry name" value="7-methyl-GTP pyrophosphatase"/>
    <property type="match status" value="1"/>
</dbReference>
<evidence type="ECO:0000256" key="1">
    <source>
        <dbReference type="ARBA" id="ARBA00001968"/>
    </source>
</evidence>
<feature type="active site" description="Proton acceptor" evidence="6">
    <location>
        <position position="69"/>
    </location>
</feature>
<comment type="catalytic activity">
    <reaction evidence="6">
        <text>UTP + H2O = UMP + diphosphate + H(+)</text>
        <dbReference type="Rhea" id="RHEA:29395"/>
        <dbReference type="ChEBI" id="CHEBI:15377"/>
        <dbReference type="ChEBI" id="CHEBI:15378"/>
        <dbReference type="ChEBI" id="CHEBI:33019"/>
        <dbReference type="ChEBI" id="CHEBI:46398"/>
        <dbReference type="ChEBI" id="CHEBI:57865"/>
        <dbReference type="EC" id="3.6.1.9"/>
    </reaction>
</comment>
<evidence type="ECO:0000256" key="2">
    <source>
        <dbReference type="ARBA" id="ARBA00004496"/>
    </source>
</evidence>
<protein>
    <recommendedName>
        <fullName evidence="6">dTTP/UTP pyrophosphatase</fullName>
        <shortName evidence="6">dTTPase/UTPase</shortName>
        <ecNumber evidence="6">3.6.1.9</ecNumber>
    </recommendedName>
    <alternativeName>
        <fullName evidence="6">Nucleoside triphosphate pyrophosphatase</fullName>
    </alternativeName>
    <alternativeName>
        <fullName evidence="6">Nucleotide pyrophosphatase</fullName>
        <shortName evidence="6">Nucleotide PPase</shortName>
    </alternativeName>
</protein>
<dbReference type="RefSeq" id="WP_049682453.1">
    <property type="nucleotide sequence ID" value="NZ_LFZW01000001.1"/>
</dbReference>
<evidence type="ECO:0000256" key="5">
    <source>
        <dbReference type="ARBA" id="ARBA00023080"/>
    </source>
</evidence>
<dbReference type="STRING" id="1679170.AC625_17495"/>
<dbReference type="CDD" id="cd00555">
    <property type="entry name" value="Maf"/>
    <property type="match status" value="1"/>
</dbReference>
<reference evidence="8" key="1">
    <citation type="submission" date="2015-07" db="EMBL/GenBank/DDBJ databases">
        <title>Genome sequencing project for genomic taxonomy and phylogenomics of Bacillus-like bacteria.</title>
        <authorList>
            <person name="Liu B."/>
            <person name="Wang J."/>
            <person name="Zhu Y."/>
            <person name="Liu G."/>
            <person name="Chen Q."/>
            <person name="Chen Z."/>
            <person name="Lan J."/>
            <person name="Che J."/>
            <person name="Ge C."/>
            <person name="Shi H."/>
            <person name="Pan Z."/>
            <person name="Liu X."/>
        </authorList>
    </citation>
    <scope>NUCLEOTIDE SEQUENCE [LARGE SCALE GENOMIC DNA]</scope>
    <source>
        <strain evidence="8">FJAT-27997</strain>
    </source>
</reference>
<comment type="subcellular location">
    <subcellularLocation>
        <location evidence="2 6">Cytoplasm</location>
    </subcellularLocation>
</comment>
<dbReference type="HAMAP" id="MF_00528">
    <property type="entry name" value="Maf"/>
    <property type="match status" value="1"/>
</dbReference>
<keyword evidence="8" id="KW-1185">Reference proteome</keyword>
<comment type="catalytic activity">
    <reaction evidence="6">
        <text>dTTP + H2O = dTMP + diphosphate + H(+)</text>
        <dbReference type="Rhea" id="RHEA:28534"/>
        <dbReference type="ChEBI" id="CHEBI:15377"/>
        <dbReference type="ChEBI" id="CHEBI:15378"/>
        <dbReference type="ChEBI" id="CHEBI:33019"/>
        <dbReference type="ChEBI" id="CHEBI:37568"/>
        <dbReference type="ChEBI" id="CHEBI:63528"/>
        <dbReference type="EC" id="3.6.1.9"/>
    </reaction>
</comment>
<dbReference type="PIRSF" id="PIRSF006305">
    <property type="entry name" value="Maf"/>
    <property type="match status" value="1"/>
</dbReference>
<dbReference type="PANTHER" id="PTHR43213:SF5">
    <property type="entry name" value="BIFUNCTIONAL DTTP_UTP PYROPHOSPHATASE_METHYLTRANSFERASE PROTEIN-RELATED"/>
    <property type="match status" value="1"/>
</dbReference>
<dbReference type="SUPFAM" id="SSF52972">
    <property type="entry name" value="ITPase-like"/>
    <property type="match status" value="1"/>
</dbReference>
<sequence length="189" mass="20730">MHPLILASSSPRRKELLQVLQIPFQSVDANVDESIEPNTEPSVAVKELAHRKANAVAVNHPNSCVIGSDTVVALDGKILGKPVDRADARRMLQLLAGNTHFVYTGVALVRGKKSQVFFEETEVTFWDLSDTEIEGYLDSGEPFDKAGSYGIQGYGSLFVKKIHGDYFSVVGLPVSRLSRELLAFQAENE</sequence>
<keyword evidence="3 6" id="KW-0963">Cytoplasm</keyword>
<keyword evidence="4 6" id="KW-0378">Hydrolase</keyword>
<dbReference type="PANTHER" id="PTHR43213">
    <property type="entry name" value="BIFUNCTIONAL DTTP/UTP PYROPHOSPHATASE/METHYLTRANSFERASE PROTEIN-RELATED"/>
    <property type="match status" value="1"/>
</dbReference>
<dbReference type="Gene3D" id="3.90.950.10">
    <property type="match status" value="1"/>
</dbReference>
<evidence type="ECO:0000313" key="7">
    <source>
        <dbReference type="EMBL" id="KMY51104.1"/>
    </source>
</evidence>
<comment type="similarity">
    <text evidence="6">Belongs to the Maf family. YhdE subfamily.</text>
</comment>
<feature type="site" description="Important for substrate specificity" evidence="6">
    <location>
        <position position="12"/>
    </location>
</feature>
<dbReference type="Proteomes" id="UP000037146">
    <property type="component" value="Unassembled WGS sequence"/>
</dbReference>
<comment type="cofactor">
    <cofactor evidence="1 6">
        <name>a divalent metal cation</name>
        <dbReference type="ChEBI" id="CHEBI:60240"/>
    </cofactor>
</comment>
<dbReference type="AlphaFoldDB" id="A0A0K9GWN3"/>